<organism evidence="2 3">
    <name type="scientific">Necator americanus</name>
    <name type="common">Human hookworm</name>
    <dbReference type="NCBI Taxonomy" id="51031"/>
    <lineage>
        <taxon>Eukaryota</taxon>
        <taxon>Metazoa</taxon>
        <taxon>Ecdysozoa</taxon>
        <taxon>Nematoda</taxon>
        <taxon>Chromadorea</taxon>
        <taxon>Rhabditida</taxon>
        <taxon>Rhabditina</taxon>
        <taxon>Rhabditomorpha</taxon>
        <taxon>Strongyloidea</taxon>
        <taxon>Ancylostomatidae</taxon>
        <taxon>Bunostominae</taxon>
        <taxon>Necator</taxon>
    </lineage>
</organism>
<reference evidence="3" key="1">
    <citation type="journal article" date="2014" name="Nat. Genet.">
        <title>Genome of the human hookworm Necator americanus.</title>
        <authorList>
            <person name="Tang Y.T."/>
            <person name="Gao X."/>
            <person name="Rosa B.A."/>
            <person name="Abubucker S."/>
            <person name="Hallsworth-Pepin K."/>
            <person name="Martin J."/>
            <person name="Tyagi R."/>
            <person name="Heizer E."/>
            <person name="Zhang X."/>
            <person name="Bhonagiri-Palsikar V."/>
            <person name="Minx P."/>
            <person name="Warren W.C."/>
            <person name="Wang Q."/>
            <person name="Zhan B."/>
            <person name="Hotez P.J."/>
            <person name="Sternberg P.W."/>
            <person name="Dougall A."/>
            <person name="Gaze S.T."/>
            <person name="Mulvenna J."/>
            <person name="Sotillo J."/>
            <person name="Ranganathan S."/>
            <person name="Rabelo E.M."/>
            <person name="Wilson R.K."/>
            <person name="Felgner P.L."/>
            <person name="Bethony J."/>
            <person name="Hawdon J.M."/>
            <person name="Gasser R.B."/>
            <person name="Loukas A."/>
            <person name="Mitreva M."/>
        </authorList>
    </citation>
    <scope>NUCLEOTIDE SEQUENCE [LARGE SCALE GENOMIC DNA]</scope>
</reference>
<gene>
    <name evidence="2" type="ORF">NECAME_01627</name>
</gene>
<dbReference type="KEGG" id="nai:NECAME_01627"/>
<proteinExistence type="predicted"/>
<evidence type="ECO:0000256" key="1">
    <source>
        <dbReference type="SAM" id="MobiDB-lite"/>
    </source>
</evidence>
<protein>
    <submittedName>
        <fullName evidence="2">Uncharacterized protein</fullName>
    </submittedName>
</protein>
<feature type="region of interest" description="Disordered" evidence="1">
    <location>
        <begin position="1"/>
        <end position="29"/>
    </location>
</feature>
<evidence type="ECO:0000313" key="2">
    <source>
        <dbReference type="EMBL" id="ETN84402.1"/>
    </source>
</evidence>
<sequence>MEIPGISQQKIASIRQCKKKPGPADVGDSGRRRVVMVGMRHAGVGGPRVRQPVRPVRRRHWCTCGADRKWIV</sequence>
<name>W2TTM5_NECAM</name>
<dbReference type="EMBL" id="KI657952">
    <property type="protein sequence ID" value="ETN84402.1"/>
    <property type="molecule type" value="Genomic_DNA"/>
</dbReference>
<feature type="compositionally biased region" description="Polar residues" evidence="1">
    <location>
        <begin position="1"/>
        <end position="11"/>
    </location>
</feature>
<keyword evidence="3" id="KW-1185">Reference proteome</keyword>
<dbReference type="Proteomes" id="UP000053676">
    <property type="component" value="Unassembled WGS sequence"/>
</dbReference>
<accession>W2TTM5</accession>
<dbReference type="AlphaFoldDB" id="W2TTM5"/>
<evidence type="ECO:0000313" key="3">
    <source>
        <dbReference type="Proteomes" id="UP000053676"/>
    </source>
</evidence>